<evidence type="ECO:0000313" key="1">
    <source>
        <dbReference type="EMBL" id="CAK9053912.1"/>
    </source>
</evidence>
<sequence>MPERRIDADGGLYTYEEISSYYGKYYSLKAIRSYWKRMHKLQPEVKQTKGNNKVLRWQRKQIVPKAALETSMNSLWLICLAGPSAVGVGAVEFATKSIWIHRQCMLSRAPRPVQG</sequence>
<dbReference type="Proteomes" id="UP001642464">
    <property type="component" value="Unassembled WGS sequence"/>
</dbReference>
<evidence type="ECO:0000313" key="2">
    <source>
        <dbReference type="Proteomes" id="UP001642464"/>
    </source>
</evidence>
<organism evidence="1 2">
    <name type="scientific">Durusdinium trenchii</name>
    <dbReference type="NCBI Taxonomy" id="1381693"/>
    <lineage>
        <taxon>Eukaryota</taxon>
        <taxon>Sar</taxon>
        <taxon>Alveolata</taxon>
        <taxon>Dinophyceae</taxon>
        <taxon>Suessiales</taxon>
        <taxon>Symbiodiniaceae</taxon>
        <taxon>Durusdinium</taxon>
    </lineage>
</organism>
<keyword evidence="2" id="KW-1185">Reference proteome</keyword>
<gene>
    <name evidence="1" type="ORF">SCF082_LOCUS29332</name>
</gene>
<accession>A0ABP0MTA8</accession>
<name>A0ABP0MTA8_9DINO</name>
<proteinExistence type="predicted"/>
<dbReference type="EMBL" id="CAXAMM010023614">
    <property type="protein sequence ID" value="CAK9053912.1"/>
    <property type="molecule type" value="Genomic_DNA"/>
</dbReference>
<comment type="caution">
    <text evidence="1">The sequence shown here is derived from an EMBL/GenBank/DDBJ whole genome shotgun (WGS) entry which is preliminary data.</text>
</comment>
<protein>
    <submittedName>
        <fullName evidence="1">Uncharacterized protein</fullName>
    </submittedName>
</protein>
<reference evidence="1 2" key="1">
    <citation type="submission" date="2024-02" db="EMBL/GenBank/DDBJ databases">
        <authorList>
            <person name="Chen Y."/>
            <person name="Shah S."/>
            <person name="Dougan E. K."/>
            <person name="Thang M."/>
            <person name="Chan C."/>
        </authorList>
    </citation>
    <scope>NUCLEOTIDE SEQUENCE [LARGE SCALE GENOMIC DNA]</scope>
</reference>